<evidence type="ECO:0000313" key="3">
    <source>
        <dbReference type="Proteomes" id="UP000032232"/>
    </source>
</evidence>
<organism evidence="2 3">
    <name type="scientific">Jannaschia aquimarina</name>
    <dbReference type="NCBI Taxonomy" id="935700"/>
    <lineage>
        <taxon>Bacteria</taxon>
        <taxon>Pseudomonadati</taxon>
        <taxon>Pseudomonadota</taxon>
        <taxon>Alphaproteobacteria</taxon>
        <taxon>Rhodobacterales</taxon>
        <taxon>Roseobacteraceae</taxon>
        <taxon>Jannaschia</taxon>
    </lineage>
</organism>
<dbReference type="PATRIC" id="fig|935700.4.peg.1425"/>
<proteinExistence type="predicted"/>
<accession>A0A0D1EGX2</accession>
<dbReference type="OrthoDB" id="7777269at2"/>
<dbReference type="Proteomes" id="UP000032232">
    <property type="component" value="Unassembled WGS sequence"/>
</dbReference>
<dbReference type="AlphaFoldDB" id="A0A0D1EGX2"/>
<dbReference type="Pfam" id="PF08887">
    <property type="entry name" value="GAD-like"/>
    <property type="match status" value="1"/>
</dbReference>
<dbReference type="EMBL" id="JYFE01000025">
    <property type="protein sequence ID" value="KIT16874.1"/>
    <property type="molecule type" value="Genomic_DNA"/>
</dbReference>
<evidence type="ECO:0000259" key="1">
    <source>
        <dbReference type="Pfam" id="PF08887"/>
    </source>
</evidence>
<keyword evidence="3" id="KW-1185">Reference proteome</keyword>
<sequence>MDLSAATIARIDAALAPIERGPEIEITERWISSLPPALLHIWSSHGLVTLAGGRLRLVDPALFRPFLSYLTEGDVDLHGDTHAIALGNMGELAVWSERYGFGLLTWPIPSLQMTYMMDRSPPPSEDQIVTELLNMPAEVLDVWDANGDPMHDRIAAKLGPIERWEIYGATPTPARPLEVPVEDYVVADAIEWLEAHYTQMTTQLVDWLRPGSPILRAVGRPWPEGAARPPLAEEVRP</sequence>
<gene>
    <name evidence="2" type="ORF">jaqu_13720</name>
</gene>
<protein>
    <submittedName>
        <fullName evidence="2">GAD-like domain protein</fullName>
    </submittedName>
</protein>
<name>A0A0D1EGX2_9RHOB</name>
<reference evidence="2 3" key="1">
    <citation type="submission" date="2015-02" db="EMBL/GenBank/DDBJ databases">
        <title>Genome Sequence of Jannaschia aquimarina DSM28248, a member of the Roseobacter clade.</title>
        <authorList>
            <person name="Voget S."/>
            <person name="Daniel R."/>
        </authorList>
    </citation>
    <scope>NUCLEOTIDE SEQUENCE [LARGE SCALE GENOMIC DNA]</scope>
    <source>
        <strain evidence="2 3">GSW-M26</strain>
    </source>
</reference>
<evidence type="ECO:0000313" key="2">
    <source>
        <dbReference type="EMBL" id="KIT16874.1"/>
    </source>
</evidence>
<feature type="domain" description="GAD-related" evidence="1">
    <location>
        <begin position="27"/>
        <end position="102"/>
    </location>
</feature>
<dbReference type="InterPro" id="IPR014983">
    <property type="entry name" value="GAD-rel"/>
</dbReference>
<comment type="caution">
    <text evidence="2">The sequence shown here is derived from an EMBL/GenBank/DDBJ whole genome shotgun (WGS) entry which is preliminary data.</text>
</comment>
<dbReference type="RefSeq" id="WP_043918207.1">
    <property type="nucleotide sequence ID" value="NZ_FZPF01000006.1"/>
</dbReference>
<dbReference type="STRING" id="935700.jaqu_13720"/>